<keyword evidence="2 7" id="KW-0813">Transport</keyword>
<dbReference type="Proteomes" id="UP001217754">
    <property type="component" value="Chromosome 8"/>
</dbReference>
<dbReference type="GO" id="GO:0005886">
    <property type="term" value="C:plasma membrane"/>
    <property type="evidence" value="ECO:0007669"/>
    <property type="project" value="InterPro"/>
</dbReference>
<feature type="transmembrane region" description="Helical" evidence="7">
    <location>
        <begin position="95"/>
        <end position="118"/>
    </location>
</feature>
<comment type="subcellular location">
    <subcellularLocation>
        <location evidence="1">Membrane</location>
        <topology evidence="1">Multi-pass membrane protein</topology>
    </subcellularLocation>
</comment>
<dbReference type="PANTHER" id="PTHR31064">
    <property type="entry name" value="POTASSIUM TRANSPORT PROTEIN DDB_G0292412-RELATED"/>
    <property type="match status" value="1"/>
</dbReference>
<evidence type="ECO:0000256" key="5">
    <source>
        <dbReference type="ARBA" id="ARBA00023065"/>
    </source>
</evidence>
<feature type="transmembrane region" description="Helical" evidence="7">
    <location>
        <begin position="604"/>
        <end position="624"/>
    </location>
</feature>
<evidence type="ECO:0000256" key="4">
    <source>
        <dbReference type="ARBA" id="ARBA00022989"/>
    </source>
</evidence>
<keyword evidence="5 7" id="KW-0406">Ion transport</keyword>
<feature type="compositionally biased region" description="Basic and acidic residues" evidence="8">
    <location>
        <begin position="142"/>
        <end position="156"/>
    </location>
</feature>
<dbReference type="Pfam" id="PF02386">
    <property type="entry name" value="TrkH"/>
    <property type="match status" value="1"/>
</dbReference>
<protein>
    <recommendedName>
        <fullName evidence="7">Potassium transport protein</fullName>
    </recommendedName>
</protein>
<comment type="similarity">
    <text evidence="7">Belongs to the TrkH potassium transport family.</text>
</comment>
<feature type="transmembrane region" description="Helical" evidence="7">
    <location>
        <begin position="70"/>
        <end position="89"/>
    </location>
</feature>
<feature type="region of interest" description="Disordered" evidence="8">
    <location>
        <begin position="137"/>
        <end position="156"/>
    </location>
</feature>
<dbReference type="InterPro" id="IPR051143">
    <property type="entry name" value="TrkH_K-transport"/>
</dbReference>
<dbReference type="EMBL" id="CP119965">
    <property type="protein sequence ID" value="WFD41010.1"/>
    <property type="molecule type" value="Genomic_DNA"/>
</dbReference>
<name>A0AAF0JC80_9BASI</name>
<sequence length="915" mass="102266">MDAESDSVGDEVYADEGIATRAMRSLKRMARTYLNYFRVHLIWFTVVPLVASGIMYGANGKAHVIPYIDCLFMSVSAMTVTGLVTVPVSQLSLGQQIICFVLMVMGNLVVNSLVIVLVRRHMFGKKFQHVMKRSSSARKRMRDVEAQERKEHEEEKEKMLRFFGLGHEDIEERRAKPTKAPRNQKKPKLNAAMIQRINEPARQVNPNGEMTTMVAVPEPEEAPHSILQSTDEPPSQGVRIADEATHGILQDGSDRASESQGIRIAEPERTDEAAQPAQTTRRRSLDQDPRPHDPGREVRRVHTVAFAEQTRDEPSEKHTPPARLAHATTMPAHQLPMRTMSYDRSTVRSDTESRAPRPGAALHRTMTRNIDKGLGGFPSPIDYAMTLLDMINARKRLTVPQTSTLAPTVPERSQSGDDGEERVRFAPYLTFDARVTGNSHFHNLTAAQRNELGGVEYRALDVLVWLIPLYWVFWVFLALVISTPYIASKSAAHYRTFLETQQDKAPHSAEWYWIFNVVSALTNTGMSLADSSFQGAMSNAYMFLIPCMILILVGNTAYPVMLRFIIWSLSKCVSIESQLYETLRFLLDHPRRCFVYLFPREHTWFLFALILGLTIIDWFFLMILDLSRRKEAFSDGTWVFDALFQSVATRSAGFQTFNILSLAPAEQMMQVFMMYLAVFPLTMTVRTTNVYEEGSLGVYDDDAGAGANSGQGRAVWGRFLPEQVRRQVAYDLWWIALALWIVLIAEQSKLENEAQFPNLTIFTVLYEMISAYGTVGLSCGSTSDKDASLAANFTVLSKLIVCAVMIRGRHRGLPGAIDRAIMLPSELHAYDESHDVRSLEPTSTLGAMSLPGSLARTSSMRTNVSTGGLQRTASARSGPGASPHAFPAATMTEEPELLDTIPEAATPRAPSVRSL</sequence>
<evidence type="ECO:0000256" key="7">
    <source>
        <dbReference type="PIRNR" id="PIRNR002450"/>
    </source>
</evidence>
<evidence type="ECO:0000256" key="8">
    <source>
        <dbReference type="SAM" id="MobiDB-lite"/>
    </source>
</evidence>
<feature type="transmembrane region" description="Helical" evidence="7">
    <location>
        <begin position="541"/>
        <end position="561"/>
    </location>
</feature>
<keyword evidence="7" id="KW-0633">Potassium transport</keyword>
<dbReference type="PANTHER" id="PTHR31064:SF30">
    <property type="entry name" value="HIGH-AFFINITY POTASSIUM TRANSPORT PROTEIN-RELATED"/>
    <property type="match status" value="1"/>
</dbReference>
<dbReference type="GO" id="GO:0140107">
    <property type="term" value="F:high-affinity potassium ion transmembrane transporter activity"/>
    <property type="evidence" value="ECO:0007669"/>
    <property type="project" value="TreeGrafter"/>
</dbReference>
<proteinExistence type="inferred from homology"/>
<gene>
    <name evidence="9" type="ORF">MJAP1_004001</name>
</gene>
<comment type="caution">
    <text evidence="7">Lacks conserved residue(s) required for the propagation of feature annotation.</text>
</comment>
<dbReference type="InterPro" id="IPR003445">
    <property type="entry name" value="Cat_transpt"/>
</dbReference>
<keyword evidence="3 7" id="KW-0812">Transmembrane</keyword>
<feature type="region of interest" description="Disordered" evidence="8">
    <location>
        <begin position="840"/>
        <end position="915"/>
    </location>
</feature>
<dbReference type="GO" id="GO:1990573">
    <property type="term" value="P:potassium ion import across plasma membrane"/>
    <property type="evidence" value="ECO:0007669"/>
    <property type="project" value="TreeGrafter"/>
</dbReference>
<evidence type="ECO:0000313" key="9">
    <source>
        <dbReference type="EMBL" id="WFD41010.1"/>
    </source>
</evidence>
<feature type="compositionally biased region" description="Polar residues" evidence="8">
    <location>
        <begin position="855"/>
        <end position="875"/>
    </location>
</feature>
<evidence type="ECO:0000256" key="6">
    <source>
        <dbReference type="ARBA" id="ARBA00023136"/>
    </source>
</evidence>
<reference evidence="9" key="1">
    <citation type="submission" date="2023-03" db="EMBL/GenBank/DDBJ databases">
        <title>Mating type loci evolution in Malassezia.</title>
        <authorList>
            <person name="Coelho M.A."/>
        </authorList>
    </citation>
    <scope>NUCLEOTIDE SEQUENCE</scope>
    <source>
        <strain evidence="9">CBS 9431</strain>
    </source>
</reference>
<feature type="transmembrane region" description="Helical" evidence="7">
    <location>
        <begin position="36"/>
        <end position="58"/>
    </location>
</feature>
<dbReference type="InterPro" id="IPR015958">
    <property type="entry name" value="Trk1_fungi"/>
</dbReference>
<keyword evidence="7" id="KW-0630">Potassium</keyword>
<dbReference type="PIRSF" id="PIRSF002450">
    <property type="entry name" value="K+_transpter_TRK"/>
    <property type="match status" value="1"/>
</dbReference>
<feature type="compositionally biased region" description="Basic and acidic residues" evidence="8">
    <location>
        <begin position="283"/>
        <end position="298"/>
    </location>
</feature>
<evidence type="ECO:0000256" key="1">
    <source>
        <dbReference type="ARBA" id="ARBA00004141"/>
    </source>
</evidence>
<dbReference type="AlphaFoldDB" id="A0AAF0JC80"/>
<dbReference type="GO" id="GO:0030007">
    <property type="term" value="P:intracellular potassium ion homeostasis"/>
    <property type="evidence" value="ECO:0007669"/>
    <property type="project" value="UniProtKB-UniRule"/>
</dbReference>
<dbReference type="GeneID" id="85227652"/>
<keyword evidence="6 7" id="KW-0472">Membrane</keyword>
<feature type="region of interest" description="Disordered" evidence="8">
    <location>
        <begin position="246"/>
        <end position="298"/>
    </location>
</feature>
<keyword evidence="10" id="KW-1185">Reference proteome</keyword>
<organism evidence="9 10">
    <name type="scientific">Malassezia japonica</name>
    <dbReference type="NCBI Taxonomy" id="223818"/>
    <lineage>
        <taxon>Eukaryota</taxon>
        <taxon>Fungi</taxon>
        <taxon>Dikarya</taxon>
        <taxon>Basidiomycota</taxon>
        <taxon>Ustilaginomycotina</taxon>
        <taxon>Malasseziomycetes</taxon>
        <taxon>Malasseziales</taxon>
        <taxon>Malasseziaceae</taxon>
        <taxon>Malassezia</taxon>
    </lineage>
</organism>
<evidence type="ECO:0000256" key="3">
    <source>
        <dbReference type="ARBA" id="ARBA00022692"/>
    </source>
</evidence>
<evidence type="ECO:0000256" key="2">
    <source>
        <dbReference type="ARBA" id="ARBA00022448"/>
    </source>
</evidence>
<evidence type="ECO:0000313" key="10">
    <source>
        <dbReference type="Proteomes" id="UP001217754"/>
    </source>
</evidence>
<accession>A0AAF0JC80</accession>
<feature type="transmembrane region" description="Helical" evidence="7">
    <location>
        <begin position="462"/>
        <end position="487"/>
    </location>
</feature>
<keyword evidence="4 7" id="KW-1133">Transmembrane helix</keyword>
<dbReference type="RefSeq" id="XP_060123907.1">
    <property type="nucleotide sequence ID" value="XM_060267924.1"/>
</dbReference>